<keyword evidence="3" id="KW-1185">Reference proteome</keyword>
<name>A0A6B9F9Q9_9EURY</name>
<dbReference type="RefSeq" id="WP_157689457.1">
    <property type="nucleotide sequence ID" value="NZ_CP034345.1"/>
</dbReference>
<proteinExistence type="predicted"/>
<keyword evidence="1" id="KW-0812">Transmembrane</keyword>
<gene>
    <name evidence="2" type="ORF">EI982_09460</name>
</gene>
<dbReference type="KEGG" id="hra:EI982_09460"/>
<evidence type="ECO:0000313" key="3">
    <source>
        <dbReference type="Proteomes" id="UP000428325"/>
    </source>
</evidence>
<organism evidence="2 3">
    <name type="scientific">Haloplanus rallus</name>
    <dbReference type="NCBI Taxonomy" id="1816183"/>
    <lineage>
        <taxon>Archaea</taxon>
        <taxon>Methanobacteriati</taxon>
        <taxon>Methanobacteriota</taxon>
        <taxon>Stenosarchaea group</taxon>
        <taxon>Halobacteria</taxon>
        <taxon>Halobacteriales</taxon>
        <taxon>Haloferacaceae</taxon>
        <taxon>Haloplanus</taxon>
    </lineage>
</organism>
<reference evidence="2 3" key="1">
    <citation type="submission" date="2018-12" db="EMBL/GenBank/DDBJ databases">
        <title>Complete genome sequence of Haloplanus rallus MBLA0036.</title>
        <authorList>
            <person name="Nam Y.-d."/>
            <person name="Kang J."/>
            <person name="Chung W.-H."/>
            <person name="Park Y.S."/>
        </authorList>
    </citation>
    <scope>NUCLEOTIDE SEQUENCE [LARGE SCALE GENOMIC DNA]</scope>
    <source>
        <strain evidence="2 3">MBLA0036</strain>
    </source>
</reference>
<protein>
    <submittedName>
        <fullName evidence="2">Uncharacterized protein</fullName>
    </submittedName>
</protein>
<evidence type="ECO:0000256" key="1">
    <source>
        <dbReference type="SAM" id="Phobius"/>
    </source>
</evidence>
<sequence>MAEIPVPLTDQEVDTSDPTSAGMMIGLLIVGFAIFAMAQGIGGYLASRANSALGDLIGFNPATGEDSDSGLGVM</sequence>
<keyword evidence="1" id="KW-1133">Transmembrane helix</keyword>
<feature type="transmembrane region" description="Helical" evidence="1">
    <location>
        <begin position="20"/>
        <end position="38"/>
    </location>
</feature>
<dbReference type="AlphaFoldDB" id="A0A6B9F9Q9"/>
<evidence type="ECO:0000313" key="2">
    <source>
        <dbReference type="EMBL" id="QGX95001.1"/>
    </source>
</evidence>
<dbReference type="GeneID" id="43369763"/>
<dbReference type="Proteomes" id="UP000428325">
    <property type="component" value="Chromosome"/>
</dbReference>
<keyword evidence="1" id="KW-0472">Membrane</keyword>
<accession>A0A6B9F9Q9</accession>
<dbReference type="EMBL" id="CP034345">
    <property type="protein sequence ID" value="QGX95001.1"/>
    <property type="molecule type" value="Genomic_DNA"/>
</dbReference>